<evidence type="ECO:0008006" key="3">
    <source>
        <dbReference type="Google" id="ProtNLM"/>
    </source>
</evidence>
<evidence type="ECO:0000313" key="1">
    <source>
        <dbReference type="EMBL" id="MDH6062979.1"/>
    </source>
</evidence>
<dbReference type="Proteomes" id="UP001159370">
    <property type="component" value="Unassembled WGS sequence"/>
</dbReference>
<organism evidence="1 2">
    <name type="scientific">Umezakia ovalisporum FSS-62</name>
    <dbReference type="NCBI Taxonomy" id="2971776"/>
    <lineage>
        <taxon>Bacteria</taxon>
        <taxon>Bacillati</taxon>
        <taxon>Cyanobacteriota</taxon>
        <taxon>Cyanophyceae</taxon>
        <taxon>Nostocales</taxon>
        <taxon>Nodulariaceae</taxon>
        <taxon>Umezakia</taxon>
    </lineage>
</organism>
<dbReference type="EMBL" id="JANQDL010000034">
    <property type="protein sequence ID" value="MDH6062979.1"/>
    <property type="molecule type" value="Genomic_DNA"/>
</dbReference>
<reference evidence="1 2" key="1">
    <citation type="journal article" date="2023" name="J. Phycol.">
        <title>Chrysosporum ovalisporum is synonymous with the true-branching cyanobacterium Umezakia natans (Nostocales/Aphanizomenonaceae).</title>
        <authorList>
            <person name="McGregor G.B."/>
            <person name="Sendall B.C."/>
            <person name="Niiyama Y."/>
            <person name="Tuji A."/>
            <person name="Willis A."/>
        </authorList>
    </citation>
    <scope>NUCLEOTIDE SEQUENCE [LARGE SCALE GENOMIC DNA]</scope>
    <source>
        <strain evidence="1 2">FSS-62</strain>
    </source>
</reference>
<gene>
    <name evidence="1" type="ORF">NWP23_04085</name>
</gene>
<proteinExistence type="predicted"/>
<dbReference type="AlphaFoldDB" id="A0AA43GWN3"/>
<dbReference type="SUPFAM" id="SSF56925">
    <property type="entry name" value="OMPA-like"/>
    <property type="match status" value="1"/>
</dbReference>
<sequence>MNTIFIVFDALRESKSLFYLPGVVALTVLSNGLSAVAETVDIQPLTKSCVNTTSIDDTKLHQFAYANTQKVADGTLTPVPGTAITSSAALISESKPTAQFSPTQVAQADISLGQPTRGGRSYIGVAGNIGLGGGDSSLGDGNFAVMGKVGVTNTLSIRPAAVFGNNTTIMVPITYDFSLQQADPFDEPLAIAPYVGAGAAIRTGNDSKTALLVSGGIDFPLTPRFTATAAVNAGFFDETDVGLLLGVGYNFSGF</sequence>
<dbReference type="RefSeq" id="WP_280656799.1">
    <property type="nucleotide sequence ID" value="NZ_JANQDL010000034.1"/>
</dbReference>
<evidence type="ECO:0000313" key="2">
    <source>
        <dbReference type="Proteomes" id="UP001159370"/>
    </source>
</evidence>
<protein>
    <recommendedName>
        <fullName evidence="3">Outer membrane protein beta-barrel domain-containing protein</fullName>
    </recommendedName>
</protein>
<dbReference type="InterPro" id="IPR011250">
    <property type="entry name" value="OMP/PagP_B-barrel"/>
</dbReference>
<name>A0AA43GWN3_9CYAN</name>
<comment type="caution">
    <text evidence="1">The sequence shown here is derived from an EMBL/GenBank/DDBJ whole genome shotgun (WGS) entry which is preliminary data.</text>
</comment>
<accession>A0AA43GWN3</accession>